<dbReference type="EMBL" id="CP002859">
    <property type="protein sequence ID" value="AEI46688.1"/>
    <property type="molecule type" value="Genomic_DNA"/>
</dbReference>
<protein>
    <submittedName>
        <fullName evidence="1">Uncharacterized protein</fullName>
    </submittedName>
</protein>
<reference evidence="2" key="1">
    <citation type="submission" date="2011-06" db="EMBL/GenBank/DDBJ databases">
        <title>The complete genome of chromosome of Runella slithyformis DSM 19594.</title>
        <authorList>
            <consortium name="US DOE Joint Genome Institute (JGI-PGF)"/>
            <person name="Lucas S."/>
            <person name="Han J."/>
            <person name="Lapidus A."/>
            <person name="Bruce D."/>
            <person name="Goodwin L."/>
            <person name="Pitluck S."/>
            <person name="Peters L."/>
            <person name="Kyrpides N."/>
            <person name="Mavromatis K."/>
            <person name="Ivanova N."/>
            <person name="Ovchinnikova G."/>
            <person name="Zhang X."/>
            <person name="Misra M."/>
            <person name="Detter J.C."/>
            <person name="Tapia R."/>
            <person name="Han C."/>
            <person name="Land M."/>
            <person name="Hauser L."/>
            <person name="Markowitz V."/>
            <person name="Cheng J.-F."/>
            <person name="Hugenholtz P."/>
            <person name="Woyke T."/>
            <person name="Wu D."/>
            <person name="Tindall B."/>
            <person name="Faehrich R."/>
            <person name="Brambilla E."/>
            <person name="Klenk H.-P."/>
            <person name="Eisen J.A."/>
        </authorList>
    </citation>
    <scope>NUCLEOTIDE SEQUENCE [LARGE SCALE GENOMIC DNA]</scope>
    <source>
        <strain evidence="2">ATCC 29530 / DSM 19594 / LMG 11500 / NCIMB 11436 / LSU 4</strain>
    </source>
</reference>
<keyword evidence="2" id="KW-1185">Reference proteome</keyword>
<name>A0A7U3ZGB3_RUNSL</name>
<evidence type="ECO:0000313" key="2">
    <source>
        <dbReference type="Proteomes" id="UP000000493"/>
    </source>
</evidence>
<dbReference type="Proteomes" id="UP000000493">
    <property type="component" value="Chromosome"/>
</dbReference>
<accession>A0A7U3ZGB3</accession>
<proteinExistence type="predicted"/>
<evidence type="ECO:0000313" key="1">
    <source>
        <dbReference type="EMBL" id="AEI46688.1"/>
    </source>
</evidence>
<reference evidence="1 2" key="2">
    <citation type="journal article" date="2012" name="Stand. Genomic Sci.">
        <title>Complete genome sequence of the aquatic bacterium Runella slithyformis type strain (LSU 4(T)).</title>
        <authorList>
            <person name="Copeland A."/>
            <person name="Zhang X."/>
            <person name="Misra M."/>
            <person name="Lapidus A."/>
            <person name="Nolan M."/>
            <person name="Lucas S."/>
            <person name="Deshpande S."/>
            <person name="Cheng J.F."/>
            <person name="Tapia R."/>
            <person name="Goodwin L.A."/>
            <person name="Pitluck S."/>
            <person name="Liolios K."/>
            <person name="Pagani I."/>
            <person name="Ivanova N."/>
            <person name="Mikhailova N."/>
            <person name="Pati A."/>
            <person name="Chen A."/>
            <person name="Palaniappan K."/>
            <person name="Land M."/>
            <person name="Hauser L."/>
            <person name="Pan C."/>
            <person name="Jeffries C.D."/>
            <person name="Detter J.C."/>
            <person name="Brambilla E.M."/>
            <person name="Rohde M."/>
            <person name="Djao O.D."/>
            <person name="Goker M."/>
            <person name="Sikorski J."/>
            <person name="Tindall B.J."/>
            <person name="Woyke T."/>
            <person name="Bristow J."/>
            <person name="Eisen J.A."/>
            <person name="Markowitz V."/>
            <person name="Hugenholtz P."/>
            <person name="Kyrpides N.C."/>
            <person name="Klenk H.P."/>
            <person name="Mavromatis K."/>
        </authorList>
    </citation>
    <scope>NUCLEOTIDE SEQUENCE [LARGE SCALE GENOMIC DNA]</scope>
    <source>
        <strain evidence="2">ATCC 29530 / DSM 19594 / LMG 11500 / NCIMB 11436 / LSU 4</strain>
    </source>
</reference>
<gene>
    <name evidence="1" type="ordered locus">Runsl_0233</name>
</gene>
<dbReference type="KEGG" id="rsi:Runsl_0233"/>
<organism evidence="1 2">
    <name type="scientific">Runella slithyformis (strain ATCC 29530 / DSM 19594 / LMG 11500 / NCIMB 11436 / LSU 4)</name>
    <dbReference type="NCBI Taxonomy" id="761193"/>
    <lineage>
        <taxon>Bacteria</taxon>
        <taxon>Pseudomonadati</taxon>
        <taxon>Bacteroidota</taxon>
        <taxon>Cytophagia</taxon>
        <taxon>Cytophagales</taxon>
        <taxon>Spirosomataceae</taxon>
        <taxon>Runella</taxon>
    </lineage>
</organism>
<sequence>MYRSISKRELNFIMKYPVRLIIFVIGLGLSFISFEANAKEDKRTVNTAGLSKGRDKAFEQYITDNFTPFIEQDEWKVFTEVVTLYNQSPSKLLDVNAEKKQQFKNAVKLLNHAMNSINDENAKNWNESIRKTVHNIEFLWIVNWETLTPAHDTEKIIGEPISMLNGF</sequence>
<dbReference type="AlphaFoldDB" id="A0A7U3ZGB3"/>